<evidence type="ECO:0000256" key="6">
    <source>
        <dbReference type="SAM" id="MobiDB-lite"/>
    </source>
</evidence>
<dbReference type="EMBL" id="NMVI01000016">
    <property type="protein sequence ID" value="OYN87620.1"/>
    <property type="molecule type" value="Genomic_DNA"/>
</dbReference>
<feature type="region of interest" description="Disordered" evidence="6">
    <location>
        <begin position="484"/>
        <end position="513"/>
    </location>
</feature>
<protein>
    <submittedName>
        <fullName evidence="7">DNA recombination protein RmuC</fullName>
    </submittedName>
</protein>
<evidence type="ECO:0000313" key="8">
    <source>
        <dbReference type="Proteomes" id="UP000216533"/>
    </source>
</evidence>
<feature type="region of interest" description="Disordered" evidence="6">
    <location>
        <begin position="50"/>
        <end position="88"/>
    </location>
</feature>
<feature type="coiled-coil region" evidence="5">
    <location>
        <begin position="163"/>
        <end position="208"/>
    </location>
</feature>
<dbReference type="Proteomes" id="UP000216533">
    <property type="component" value="Unassembled WGS sequence"/>
</dbReference>
<evidence type="ECO:0000256" key="4">
    <source>
        <dbReference type="ARBA" id="ARBA00023172"/>
    </source>
</evidence>
<gene>
    <name evidence="7" type="ORF">CGZ92_07945</name>
</gene>
<comment type="similarity">
    <text evidence="2">Belongs to the RmuC family.</text>
</comment>
<keyword evidence="3 5" id="KW-0175">Coiled coil</keyword>
<evidence type="ECO:0000313" key="7">
    <source>
        <dbReference type="EMBL" id="OYN87620.1"/>
    </source>
</evidence>
<evidence type="ECO:0000256" key="1">
    <source>
        <dbReference type="ARBA" id="ARBA00003416"/>
    </source>
</evidence>
<name>A0A255E8K8_9ACTN</name>
<evidence type="ECO:0000256" key="3">
    <source>
        <dbReference type="ARBA" id="ARBA00023054"/>
    </source>
</evidence>
<dbReference type="Pfam" id="PF02646">
    <property type="entry name" value="RmuC"/>
    <property type="match status" value="1"/>
</dbReference>
<reference evidence="7 8" key="1">
    <citation type="submission" date="2017-07" db="EMBL/GenBank/DDBJ databases">
        <title>Draft whole genome sequences of clinical Proprionibacteriaceae strains.</title>
        <authorList>
            <person name="Bernier A.-M."/>
            <person name="Bernard K."/>
            <person name="Domingo M.-C."/>
        </authorList>
    </citation>
    <scope>NUCLEOTIDE SEQUENCE [LARGE SCALE GENOMIC DNA]</scope>
    <source>
        <strain evidence="7 8">NML 160184</strain>
    </source>
</reference>
<feature type="compositionally biased region" description="Basic and acidic residues" evidence="6">
    <location>
        <begin position="504"/>
        <end position="513"/>
    </location>
</feature>
<dbReference type="GO" id="GO:0006310">
    <property type="term" value="P:DNA recombination"/>
    <property type="evidence" value="ECO:0007669"/>
    <property type="project" value="UniProtKB-KW"/>
</dbReference>
<accession>A0A255E8K8</accession>
<feature type="compositionally biased region" description="Basic and acidic residues" evidence="6">
    <location>
        <begin position="484"/>
        <end position="496"/>
    </location>
</feature>
<dbReference type="PANTHER" id="PTHR30563:SF0">
    <property type="entry name" value="DNA RECOMBINATION PROTEIN RMUC"/>
    <property type="match status" value="1"/>
</dbReference>
<keyword evidence="4" id="KW-0233">DNA recombination</keyword>
<organism evidence="7 8">
    <name type="scientific">Parenemella sanctibonifatiensis</name>
    <dbReference type="NCBI Taxonomy" id="2016505"/>
    <lineage>
        <taxon>Bacteria</taxon>
        <taxon>Bacillati</taxon>
        <taxon>Actinomycetota</taxon>
        <taxon>Actinomycetes</taxon>
        <taxon>Propionibacteriales</taxon>
        <taxon>Propionibacteriaceae</taxon>
        <taxon>Parenemella</taxon>
    </lineage>
</organism>
<comment type="caution">
    <text evidence="7">The sequence shown here is derived from an EMBL/GenBank/DDBJ whole genome shotgun (WGS) entry which is preliminary data.</text>
</comment>
<comment type="function">
    <text evidence="1">Involved in DNA recombination.</text>
</comment>
<dbReference type="PANTHER" id="PTHR30563">
    <property type="entry name" value="DNA RECOMBINATION PROTEIN RMUC"/>
    <property type="match status" value="1"/>
</dbReference>
<feature type="compositionally biased region" description="Low complexity" evidence="6">
    <location>
        <begin position="55"/>
        <end position="75"/>
    </location>
</feature>
<evidence type="ECO:0000256" key="5">
    <source>
        <dbReference type="SAM" id="Coils"/>
    </source>
</evidence>
<proteinExistence type="inferred from homology"/>
<feature type="compositionally biased region" description="Basic and acidic residues" evidence="6">
    <location>
        <begin position="76"/>
        <end position="88"/>
    </location>
</feature>
<dbReference type="InterPro" id="IPR003798">
    <property type="entry name" value="DNA_recombination_RmuC"/>
</dbReference>
<dbReference type="RefSeq" id="WP_094450842.1">
    <property type="nucleotide sequence ID" value="NZ_NMVI01000016.1"/>
</dbReference>
<sequence length="513" mass="56159">MEFLWIGLLVGAVIGGVGGAVVMARLRRADSAATQATAQAETARMAQEVDRQRSDAAASRAEAADARAAVSQAQAETERARGQVSEARIETEQVRRELAVAQSEATRATTHAAAVEQRLAEVKEDRERLIAQFKELSDQTLEQQSAKAEATAEQRLKATEALMAPMQETLRQYNERLEQMEKERLAMAAELRSQVTQVQTSGEQLRKETRALSNALRKPQVRGSWGELQLKQAAEMSGMIEHCHFTTQHSVETADGRLRPDMRVALGEGRAIFVDSKAPINSLLEAGEASDEAVAREHLSRYGQLLKTHVDQLSGKDYGSLEAETAEFVVLFLPSEAALAAALEQRPDLHQYANQRNVMLATPAILIPLLRAVAMSWRQAELAERAAEISQLGAELCKRLGTMGGHLDKVGRSLGTAVKSYNQFVGSYESRVLVTARSFRDMQGSGQDLPEPKALQDLPRELTSAELLEDAGASVSLVGRELPEAAELRPSRKPSDEDLFSDVSEEKRLRGIS</sequence>
<dbReference type="AlphaFoldDB" id="A0A255E8K8"/>
<evidence type="ECO:0000256" key="2">
    <source>
        <dbReference type="ARBA" id="ARBA00009840"/>
    </source>
</evidence>